<dbReference type="EMBL" id="LFMY01000008">
    <property type="protein sequence ID" value="OKL58824.1"/>
    <property type="molecule type" value="Genomic_DNA"/>
</dbReference>
<dbReference type="Pfam" id="PF05147">
    <property type="entry name" value="LANC_like"/>
    <property type="match status" value="1"/>
</dbReference>
<gene>
    <name evidence="2" type="ORF">UA08_05620</name>
</gene>
<dbReference type="InterPro" id="IPR012341">
    <property type="entry name" value="6hp_glycosidase-like_sf"/>
</dbReference>
<evidence type="ECO:0008006" key="4">
    <source>
        <dbReference type="Google" id="ProtNLM"/>
    </source>
</evidence>
<dbReference type="GO" id="GO:0031179">
    <property type="term" value="P:peptide modification"/>
    <property type="evidence" value="ECO:0007669"/>
    <property type="project" value="InterPro"/>
</dbReference>
<name>A0A225AKJ3_TALAT</name>
<dbReference type="AlphaFoldDB" id="A0A225AKJ3"/>
<proteinExistence type="predicted"/>
<dbReference type="OrthoDB" id="10257263at2759"/>
<evidence type="ECO:0000313" key="3">
    <source>
        <dbReference type="Proteomes" id="UP000214365"/>
    </source>
</evidence>
<dbReference type="RefSeq" id="XP_020118945.1">
    <property type="nucleotide sequence ID" value="XM_020267910.1"/>
</dbReference>
<dbReference type="GO" id="GO:0046872">
    <property type="term" value="F:metal ion binding"/>
    <property type="evidence" value="ECO:0007669"/>
    <property type="project" value="UniProtKB-KW"/>
</dbReference>
<dbReference type="PRINTS" id="PR01950">
    <property type="entry name" value="LANCSUPER"/>
</dbReference>
<dbReference type="SUPFAM" id="SSF158745">
    <property type="entry name" value="LanC-like"/>
    <property type="match status" value="1"/>
</dbReference>
<dbReference type="PANTHER" id="PTHR12736">
    <property type="entry name" value="LANC-LIKE PROTEIN"/>
    <property type="match status" value="1"/>
</dbReference>
<keyword evidence="1" id="KW-0479">Metal-binding</keyword>
<dbReference type="CDD" id="cd04794">
    <property type="entry name" value="euk_LANCL"/>
    <property type="match status" value="1"/>
</dbReference>
<evidence type="ECO:0000313" key="2">
    <source>
        <dbReference type="EMBL" id="OKL58824.1"/>
    </source>
</evidence>
<feature type="binding site" evidence="1">
    <location>
        <position position="323"/>
    </location>
    <ligand>
        <name>Zn(2+)</name>
        <dbReference type="ChEBI" id="CHEBI:29105"/>
    </ligand>
</feature>
<dbReference type="PANTHER" id="PTHR12736:SF7">
    <property type="entry name" value="LANC-LIKE PROTEIN 3"/>
    <property type="match status" value="1"/>
</dbReference>
<dbReference type="Proteomes" id="UP000214365">
    <property type="component" value="Unassembled WGS sequence"/>
</dbReference>
<dbReference type="SMART" id="SM01260">
    <property type="entry name" value="LANC_like"/>
    <property type="match status" value="1"/>
</dbReference>
<evidence type="ECO:0000256" key="1">
    <source>
        <dbReference type="PIRSR" id="PIRSR607822-1"/>
    </source>
</evidence>
<comment type="caution">
    <text evidence="2">The sequence shown here is derived from an EMBL/GenBank/DDBJ whole genome shotgun (WGS) entry which is preliminary data.</text>
</comment>
<protein>
    <recommendedName>
        <fullName evidence="4">LanC-like protein 2</fullName>
    </recommendedName>
</protein>
<keyword evidence="1" id="KW-0862">Zinc</keyword>
<dbReference type="InterPro" id="IPR007822">
    <property type="entry name" value="LANC-like"/>
</dbReference>
<sequence>MESARPQFYPNTLQPTDITKENLSLILKELQLAIKNGVDIISKNVQRPTDPSSYGNIYSGIPGIILTLLRLERQKSCLQQTTDHEDNKSYSKIAFDLIMSTPTANIDLVDGRMSPIGSALGAVLMRILALCENHNLRLAQDVPDLADDFTVFNKAVQNATLHGHVVPFPGYNPIGGDEVLFGRAGLLWAILTIEKHCLTEKTRQLVLVHLEPALECVPKLVDAIISAGKQGSQDFVKLYGAKDAMPLMYQWMEGYYALGAVHGTTGILTMLLSSHLNDDQLELVAETVTGLCRVCIEHEGHFPMCIPERPAAPLKTSPFVQLCHGPPGLLILLNTVYQNTSLLERFWRPEWELALRLGTEKIWQEGLLSKGASFCHGHTGNAWPLLYLHNIYEYNVGYQQQAKQRGIAALEDKSELLKGSAPLDSDFFLSRALPFMMVARESPPYSQEVDIKTSFDFRAPDRPYSFGEGLTGQVCAWAETCAVIKARLRKMELESTSNDGHELEDGRFIESSLQQLGLFGFVVNGPNTNQLLFGGSLCQE</sequence>
<reference evidence="2 3" key="1">
    <citation type="submission" date="2015-06" db="EMBL/GenBank/DDBJ databases">
        <title>Talaromyces atroroseus IBT 11181 draft genome.</title>
        <authorList>
            <person name="Rasmussen K.B."/>
            <person name="Rasmussen S."/>
            <person name="Petersen B."/>
            <person name="Sicheritz-Ponten T."/>
            <person name="Mortensen U.H."/>
            <person name="Thrane U."/>
        </authorList>
    </citation>
    <scope>NUCLEOTIDE SEQUENCE [LARGE SCALE GENOMIC DNA]</scope>
    <source>
        <strain evidence="2 3">IBT 11181</strain>
    </source>
</reference>
<dbReference type="GeneID" id="31005376"/>
<feature type="binding site" evidence="1">
    <location>
        <position position="376"/>
    </location>
    <ligand>
        <name>Zn(2+)</name>
        <dbReference type="ChEBI" id="CHEBI:29105"/>
    </ligand>
</feature>
<dbReference type="GO" id="GO:0005975">
    <property type="term" value="P:carbohydrate metabolic process"/>
    <property type="evidence" value="ECO:0007669"/>
    <property type="project" value="InterPro"/>
</dbReference>
<dbReference type="Gene3D" id="1.50.10.10">
    <property type="match status" value="1"/>
</dbReference>
<accession>A0A225AKJ3</accession>
<dbReference type="GO" id="GO:0005886">
    <property type="term" value="C:plasma membrane"/>
    <property type="evidence" value="ECO:0007669"/>
    <property type="project" value="TreeGrafter"/>
</dbReference>
<organism evidence="2 3">
    <name type="scientific">Talaromyces atroroseus</name>
    <dbReference type="NCBI Taxonomy" id="1441469"/>
    <lineage>
        <taxon>Eukaryota</taxon>
        <taxon>Fungi</taxon>
        <taxon>Dikarya</taxon>
        <taxon>Ascomycota</taxon>
        <taxon>Pezizomycotina</taxon>
        <taxon>Eurotiomycetes</taxon>
        <taxon>Eurotiomycetidae</taxon>
        <taxon>Eurotiales</taxon>
        <taxon>Trichocomaceae</taxon>
        <taxon>Talaromyces</taxon>
        <taxon>Talaromyces sect. Trachyspermi</taxon>
    </lineage>
</organism>
<feature type="binding site" evidence="1">
    <location>
        <position position="375"/>
    </location>
    <ligand>
        <name>Zn(2+)</name>
        <dbReference type="ChEBI" id="CHEBI:29105"/>
    </ligand>
</feature>
<keyword evidence="3" id="KW-1185">Reference proteome</keyword>